<dbReference type="GO" id="GO:0003755">
    <property type="term" value="F:peptidyl-prolyl cis-trans isomerase activity"/>
    <property type="evidence" value="ECO:0007669"/>
    <property type="project" value="UniProtKB-KW"/>
</dbReference>
<evidence type="ECO:0000259" key="3">
    <source>
        <dbReference type="Pfam" id="PF05697"/>
    </source>
</evidence>
<dbReference type="Proteomes" id="UP000293345">
    <property type="component" value="Unassembled WGS sequence"/>
</dbReference>
<accession>A0A4Q2K1M2</accession>
<sequence length="428" mass="47990">MAITLISTREVQDGAKVRMRFSITGAHKQSLATEALHGLAQERGLRVSDGKIYDELVKQLGFSTVEERMASYIALRTGLPEARRQNLAILFNPEPVKPTMPDALKKTDDTFEVDVFVNPCFELSSYEPVYLHEPPAQVTEEAVNAQIMREMNRFATYEVSDGPVTEGDCVQVNMSTLANGVPEMSLSGDGLAIVLSRELMPEGFVAAVEGMNVGDHKEFQFTNKESNQNLVHYSVAIDVLDKRRRVVPELTDKFVAARLSQEDKTVEQFRNRVRAYLQGRISEGDSARREELADAELGRRLRGAIPDALIERTAADMLESIRANSAAQGLTLSQFIEMQGINEKQFQMTVMMQARESLRQGLALDALFEHLDMQLDEADFDRALTELAPGAEDEARKNFQANDAWFIVRNMAVRLKAHDWLMRTAVFA</sequence>
<dbReference type="SUPFAM" id="SSF109998">
    <property type="entry name" value="Triger factor/SurA peptide-binding domain-like"/>
    <property type="match status" value="1"/>
</dbReference>
<dbReference type="AlphaFoldDB" id="A0A4Q2K1M2"/>
<dbReference type="InterPro" id="IPR008880">
    <property type="entry name" value="Trigger_fac_C"/>
</dbReference>
<gene>
    <name evidence="5" type="ORF">ET524_06555</name>
</gene>
<dbReference type="GO" id="GO:0006457">
    <property type="term" value="P:protein folding"/>
    <property type="evidence" value="ECO:0007669"/>
    <property type="project" value="InterPro"/>
</dbReference>
<keyword evidence="6" id="KW-1185">Reference proteome</keyword>
<dbReference type="Gene3D" id="3.10.50.40">
    <property type="match status" value="1"/>
</dbReference>
<dbReference type="Pfam" id="PF05697">
    <property type="entry name" value="Trigger_N"/>
    <property type="match status" value="1"/>
</dbReference>
<comment type="caution">
    <text evidence="5">The sequence shown here is derived from an EMBL/GenBank/DDBJ whole genome shotgun (WGS) entry which is preliminary data.</text>
</comment>
<proteinExistence type="predicted"/>
<dbReference type="InterPro" id="IPR008881">
    <property type="entry name" value="Trigger_fac_ribosome-bd_bac"/>
</dbReference>
<evidence type="ECO:0000256" key="2">
    <source>
        <dbReference type="ARBA" id="ARBA00023235"/>
    </source>
</evidence>
<evidence type="ECO:0000313" key="6">
    <source>
        <dbReference type="Proteomes" id="UP000293345"/>
    </source>
</evidence>
<dbReference type="SUPFAM" id="SSF54534">
    <property type="entry name" value="FKBP-like"/>
    <property type="match status" value="1"/>
</dbReference>
<dbReference type="RefSeq" id="WP_129424267.1">
    <property type="nucleotide sequence ID" value="NZ_SDPW01000001.1"/>
</dbReference>
<keyword evidence="2" id="KW-0413">Isomerase</keyword>
<evidence type="ECO:0000259" key="4">
    <source>
        <dbReference type="Pfam" id="PF05698"/>
    </source>
</evidence>
<feature type="domain" description="Trigger factor C-terminal" evidence="4">
    <location>
        <begin position="265"/>
        <end position="422"/>
    </location>
</feature>
<dbReference type="InterPro" id="IPR027304">
    <property type="entry name" value="Trigger_fact/SurA_dom_sf"/>
</dbReference>
<dbReference type="GO" id="GO:0015031">
    <property type="term" value="P:protein transport"/>
    <property type="evidence" value="ECO:0007669"/>
    <property type="project" value="InterPro"/>
</dbReference>
<dbReference type="InterPro" id="IPR037041">
    <property type="entry name" value="Trigger_fac_C_sf"/>
</dbReference>
<name>A0A4Q2K1M2_9ACTN</name>
<evidence type="ECO:0000256" key="1">
    <source>
        <dbReference type="ARBA" id="ARBA00023110"/>
    </source>
</evidence>
<feature type="domain" description="Trigger factor ribosome-binding bacterial" evidence="3">
    <location>
        <begin position="16"/>
        <end position="148"/>
    </location>
</feature>
<dbReference type="EMBL" id="SDPW01000001">
    <property type="protein sequence ID" value="RXZ54170.1"/>
    <property type="molecule type" value="Genomic_DNA"/>
</dbReference>
<dbReference type="InterPro" id="IPR046357">
    <property type="entry name" value="PPIase_dom_sf"/>
</dbReference>
<protein>
    <submittedName>
        <fullName evidence="5">Uncharacterized protein</fullName>
    </submittedName>
</protein>
<keyword evidence="1" id="KW-0697">Rotamase</keyword>
<dbReference type="OrthoDB" id="9767721at2"/>
<dbReference type="Gene3D" id="1.10.3120.10">
    <property type="entry name" value="Trigger factor, C-terminal domain"/>
    <property type="match status" value="1"/>
</dbReference>
<organism evidence="5 6">
    <name type="scientific">Senegalimassilia faecalis</name>
    <dbReference type="NCBI Taxonomy" id="2509433"/>
    <lineage>
        <taxon>Bacteria</taxon>
        <taxon>Bacillati</taxon>
        <taxon>Actinomycetota</taxon>
        <taxon>Coriobacteriia</taxon>
        <taxon>Coriobacteriales</taxon>
        <taxon>Coriobacteriaceae</taxon>
        <taxon>Senegalimassilia</taxon>
    </lineage>
</organism>
<reference evidence="5 6" key="1">
    <citation type="submission" date="2019-01" db="EMBL/GenBank/DDBJ databases">
        <title>Senegalimassilia sp. nov. KGMB04484 isolated human feces.</title>
        <authorList>
            <person name="Han K.-I."/>
            <person name="Kim J.-S."/>
            <person name="Lee K.C."/>
            <person name="Suh M.K."/>
            <person name="Eom M.K."/>
            <person name="Lee J.H."/>
            <person name="Park S.-H."/>
            <person name="Kang S.W."/>
            <person name="Park J.-E."/>
            <person name="Oh B.S."/>
            <person name="Yu S.Y."/>
            <person name="Choi S.-H."/>
            <person name="Lee D.H."/>
            <person name="Yoon H."/>
            <person name="Kim B.-Y."/>
            <person name="Lee J.H."/>
            <person name="Lee J.-S."/>
        </authorList>
    </citation>
    <scope>NUCLEOTIDE SEQUENCE [LARGE SCALE GENOMIC DNA]</scope>
    <source>
        <strain evidence="5 6">KGMB04484</strain>
    </source>
</reference>
<dbReference type="Pfam" id="PF05698">
    <property type="entry name" value="Trigger_C"/>
    <property type="match status" value="1"/>
</dbReference>
<evidence type="ECO:0000313" key="5">
    <source>
        <dbReference type="EMBL" id="RXZ54170.1"/>
    </source>
</evidence>